<protein>
    <recommendedName>
        <fullName evidence="8">Dolichyl-diphosphooligosaccharide--protein glycosyltransferase subunit OST2</fullName>
        <shortName evidence="8">Oligosaccharyl transferase subunit OST2</shortName>
    </recommendedName>
</protein>
<evidence type="ECO:0000256" key="2">
    <source>
        <dbReference type="ARBA" id="ARBA00004922"/>
    </source>
</evidence>
<dbReference type="GeneID" id="87806432"/>
<evidence type="ECO:0000256" key="5">
    <source>
        <dbReference type="ARBA" id="ARBA00022824"/>
    </source>
</evidence>
<sequence>MSSAKSQSTQLQSSLSTLVSNYKSSVPARVKLIDAFLLFLMVSGIAQFGYRLVVTSHPYNAFVGGFGSTVGQFCLLAGLRAQIAPGRDQEFKEVSQERAFADFAAASVALHLFAFNFLG</sequence>
<comment type="pathway">
    <text evidence="2 8">Protein modification; protein glycosylation.</text>
</comment>
<organism evidence="9 10">
    <name type="scientific">Vanrija pseudolonga</name>
    <dbReference type="NCBI Taxonomy" id="143232"/>
    <lineage>
        <taxon>Eukaryota</taxon>
        <taxon>Fungi</taxon>
        <taxon>Dikarya</taxon>
        <taxon>Basidiomycota</taxon>
        <taxon>Agaricomycotina</taxon>
        <taxon>Tremellomycetes</taxon>
        <taxon>Trichosporonales</taxon>
        <taxon>Trichosporonaceae</taxon>
        <taxon>Vanrija</taxon>
    </lineage>
</organism>
<dbReference type="Proteomes" id="UP000827549">
    <property type="component" value="Chromosome 2"/>
</dbReference>
<evidence type="ECO:0000256" key="8">
    <source>
        <dbReference type="RuleBase" id="RU361136"/>
    </source>
</evidence>
<dbReference type="PANTHER" id="PTHR10705:SF0">
    <property type="entry name" value="DOLICHYL-DIPHOSPHOOLIGOSACCHARIDE--PROTEIN GLYCOSYLTRANSFERASE SUBUNIT DAD1"/>
    <property type="match status" value="1"/>
</dbReference>
<evidence type="ECO:0000256" key="7">
    <source>
        <dbReference type="ARBA" id="ARBA00023136"/>
    </source>
</evidence>
<keyword evidence="6 8" id="KW-1133">Transmembrane helix</keyword>
<dbReference type="RefSeq" id="XP_062625695.1">
    <property type="nucleotide sequence ID" value="XM_062769711.1"/>
</dbReference>
<evidence type="ECO:0000256" key="1">
    <source>
        <dbReference type="ARBA" id="ARBA00004477"/>
    </source>
</evidence>
<accession>A0AAF1BPP4</accession>
<dbReference type="InterPro" id="IPR003038">
    <property type="entry name" value="DAD/Ost2"/>
</dbReference>
<dbReference type="GO" id="GO:0006487">
    <property type="term" value="P:protein N-linked glycosylation"/>
    <property type="evidence" value="ECO:0007669"/>
    <property type="project" value="TreeGrafter"/>
</dbReference>
<keyword evidence="10" id="KW-1185">Reference proteome</keyword>
<comment type="subcellular location">
    <subcellularLocation>
        <location evidence="1 8">Endoplasmic reticulum membrane</location>
        <topology evidence="1 8">Multi-pass membrane protein</topology>
    </subcellularLocation>
</comment>
<evidence type="ECO:0000256" key="4">
    <source>
        <dbReference type="ARBA" id="ARBA00022692"/>
    </source>
</evidence>
<dbReference type="PANTHER" id="PTHR10705">
    <property type="entry name" value="DOLICHYL-DIPHOSPHOOLIGOSACCHARIDE--PROTEIN GLYCOSYLTRANSFERASE SUBUNIT DAD1"/>
    <property type="match status" value="1"/>
</dbReference>
<feature type="transmembrane region" description="Helical" evidence="8">
    <location>
        <begin position="99"/>
        <end position="118"/>
    </location>
</feature>
<comment type="similarity">
    <text evidence="3 8">Belongs to the DAD/OST2 family.</text>
</comment>
<dbReference type="EMBL" id="CP086715">
    <property type="protein sequence ID" value="WOO79663.1"/>
    <property type="molecule type" value="Genomic_DNA"/>
</dbReference>
<comment type="function">
    <text evidence="8">Subunit of the oligosaccharyl transferase (OST) complex that catalyzes the initial transfer of a defined glycan (Glc(3)Man(9)GlcNAc(2) in eukaryotes) from the lipid carrier dolichol-pyrophosphate to an asparagine residue within an Asn-X-Ser/Thr consensus motif in nascent polypeptide chains, the first step in protein N-glycosylation. N-glycosylation occurs cotranslationally and the complex associates with the Sec61 complex at the channel-forming translocon complex that mediates protein translocation across the endoplasmic reticulum (ER). All subunits are required for a maximal enzyme activity.</text>
</comment>
<dbReference type="GO" id="GO:0008250">
    <property type="term" value="C:oligosaccharyltransferase complex"/>
    <property type="evidence" value="ECO:0007669"/>
    <property type="project" value="InterPro"/>
</dbReference>
<dbReference type="AlphaFoldDB" id="A0AAF1BPP4"/>
<feature type="transmembrane region" description="Helical" evidence="8">
    <location>
        <begin position="59"/>
        <end position="79"/>
    </location>
</feature>
<feature type="transmembrane region" description="Helical" evidence="8">
    <location>
        <begin position="32"/>
        <end position="53"/>
    </location>
</feature>
<comment type="subunit">
    <text evidence="8">Component of the oligosaccharyltransferase (OST) complex.</text>
</comment>
<keyword evidence="7 8" id="KW-0472">Membrane</keyword>
<gene>
    <name evidence="9" type="primary">DAD1_1</name>
    <name evidence="9" type="ORF">LOC62_02G003186</name>
</gene>
<name>A0AAF1BPP4_9TREE</name>
<dbReference type="PIRSF" id="PIRSF005588">
    <property type="entry name" value="DAD"/>
    <property type="match status" value="1"/>
</dbReference>
<keyword evidence="4 8" id="KW-0812">Transmembrane</keyword>
<proteinExistence type="inferred from homology"/>
<evidence type="ECO:0000313" key="10">
    <source>
        <dbReference type="Proteomes" id="UP000827549"/>
    </source>
</evidence>
<reference evidence="9" key="1">
    <citation type="submission" date="2023-10" db="EMBL/GenBank/DDBJ databases">
        <authorList>
            <person name="Noh H."/>
        </authorList>
    </citation>
    <scope>NUCLEOTIDE SEQUENCE</scope>
    <source>
        <strain evidence="9">DUCC4014</strain>
    </source>
</reference>
<evidence type="ECO:0000313" key="9">
    <source>
        <dbReference type="EMBL" id="WOO79663.1"/>
    </source>
</evidence>
<evidence type="ECO:0000256" key="6">
    <source>
        <dbReference type="ARBA" id="ARBA00022989"/>
    </source>
</evidence>
<dbReference type="Pfam" id="PF02109">
    <property type="entry name" value="DAD"/>
    <property type="match status" value="1"/>
</dbReference>
<evidence type="ECO:0000256" key="3">
    <source>
        <dbReference type="ARBA" id="ARBA00009386"/>
    </source>
</evidence>
<keyword evidence="5 8" id="KW-0256">Endoplasmic reticulum</keyword>